<dbReference type="AlphaFoldDB" id="A0A3B0MYS4"/>
<keyword evidence="3 7" id="KW-0812">Transmembrane</keyword>
<comment type="subcellular location">
    <subcellularLocation>
        <location evidence="1">Endoplasmic reticulum membrane</location>
        <topology evidence="1">Multi-pass membrane protein</topology>
    </subcellularLocation>
</comment>
<dbReference type="GO" id="GO:0005789">
    <property type="term" value="C:endoplasmic reticulum membrane"/>
    <property type="evidence" value="ECO:0007669"/>
    <property type="project" value="UniProtKB-SubCell"/>
</dbReference>
<accession>A0A3B0MYS4</accession>
<comment type="similarity">
    <text evidence="2">Belongs to the EMC6 family.</text>
</comment>
<proteinExistence type="inferred from homology"/>
<sequence length="84" mass="9654">MFLIIKSVLALVLGFLLGYFKITGMIGFMVFLPVQYLAGQLYCTQFKIPDYLMDSGEMFTTQCLPSFGLFLVGGKFYDFFRWFG</sequence>
<evidence type="ECO:0000256" key="2">
    <source>
        <dbReference type="ARBA" id="ARBA00009436"/>
    </source>
</evidence>
<evidence type="ECO:0000256" key="1">
    <source>
        <dbReference type="ARBA" id="ARBA00004477"/>
    </source>
</evidence>
<evidence type="ECO:0000256" key="3">
    <source>
        <dbReference type="ARBA" id="ARBA00022692"/>
    </source>
</evidence>
<evidence type="ECO:0000256" key="5">
    <source>
        <dbReference type="ARBA" id="ARBA00022989"/>
    </source>
</evidence>
<protein>
    <submittedName>
        <fullName evidence="8">Rab5-interacting protein (Rab5ip), putative</fullName>
    </submittedName>
</protein>
<reference evidence="8" key="1">
    <citation type="submission" date="2018-07" db="EMBL/GenBank/DDBJ databases">
        <authorList>
            <person name="Quirk P.G."/>
            <person name="Krulwich T.A."/>
        </authorList>
    </citation>
    <scope>NUCLEOTIDE SEQUENCE</scope>
    <source>
        <strain evidence="8">Anand</strain>
    </source>
</reference>
<evidence type="ECO:0000313" key="8">
    <source>
        <dbReference type="EMBL" id="SVP95433.1"/>
    </source>
</evidence>
<name>A0A3B0MYS4_THEAN</name>
<organism evidence="8">
    <name type="scientific">Theileria annulata</name>
    <dbReference type="NCBI Taxonomy" id="5874"/>
    <lineage>
        <taxon>Eukaryota</taxon>
        <taxon>Sar</taxon>
        <taxon>Alveolata</taxon>
        <taxon>Apicomplexa</taxon>
        <taxon>Aconoidasida</taxon>
        <taxon>Piroplasmida</taxon>
        <taxon>Theileriidae</taxon>
        <taxon>Theileria</taxon>
    </lineage>
</organism>
<dbReference type="Pfam" id="PF07019">
    <property type="entry name" value="EMC6"/>
    <property type="match status" value="1"/>
</dbReference>
<keyword evidence="6 7" id="KW-0472">Membrane</keyword>
<evidence type="ECO:0000256" key="4">
    <source>
        <dbReference type="ARBA" id="ARBA00022824"/>
    </source>
</evidence>
<feature type="transmembrane region" description="Helical" evidence="7">
    <location>
        <begin position="59"/>
        <end position="80"/>
    </location>
</feature>
<keyword evidence="4" id="KW-0256">Endoplasmic reticulum</keyword>
<dbReference type="EMBL" id="UIVS01000004">
    <property type="protein sequence ID" value="SVP95433.1"/>
    <property type="molecule type" value="Genomic_DNA"/>
</dbReference>
<keyword evidence="5 7" id="KW-1133">Transmembrane helix</keyword>
<dbReference type="InterPro" id="IPR029008">
    <property type="entry name" value="EMC6-like"/>
</dbReference>
<evidence type="ECO:0000256" key="7">
    <source>
        <dbReference type="SAM" id="Phobius"/>
    </source>
</evidence>
<feature type="transmembrane region" description="Helical" evidence="7">
    <location>
        <begin position="7"/>
        <end position="32"/>
    </location>
</feature>
<evidence type="ECO:0000256" key="6">
    <source>
        <dbReference type="ARBA" id="ARBA00023136"/>
    </source>
</evidence>
<gene>
    <name evidence="8" type="ORF">TAV_000359300</name>
</gene>